<dbReference type="AlphaFoldDB" id="A0A016TRQ9"/>
<protein>
    <submittedName>
        <fullName evidence="1">Uncharacterized protein</fullName>
    </submittedName>
</protein>
<organism evidence="1 2">
    <name type="scientific">Ancylostoma ceylanicum</name>
    <dbReference type="NCBI Taxonomy" id="53326"/>
    <lineage>
        <taxon>Eukaryota</taxon>
        <taxon>Metazoa</taxon>
        <taxon>Ecdysozoa</taxon>
        <taxon>Nematoda</taxon>
        <taxon>Chromadorea</taxon>
        <taxon>Rhabditida</taxon>
        <taxon>Rhabditina</taxon>
        <taxon>Rhabditomorpha</taxon>
        <taxon>Strongyloidea</taxon>
        <taxon>Ancylostomatidae</taxon>
        <taxon>Ancylostomatinae</taxon>
        <taxon>Ancylostoma</taxon>
    </lineage>
</organism>
<dbReference type="EMBL" id="JARK01001418">
    <property type="protein sequence ID" value="EYC05337.1"/>
    <property type="molecule type" value="Genomic_DNA"/>
</dbReference>
<name>A0A016TRQ9_9BILA</name>
<keyword evidence="2" id="KW-1185">Reference proteome</keyword>
<sequence length="76" mass="8757">MFEVCRLAAMDGRSVEVRRSDDVFTIPCFITHDQFITPPPTPFSFSVMFAHDDVYYLREYKNSTESSDVEVRIGGE</sequence>
<evidence type="ECO:0000313" key="2">
    <source>
        <dbReference type="Proteomes" id="UP000024635"/>
    </source>
</evidence>
<evidence type="ECO:0000313" key="1">
    <source>
        <dbReference type="EMBL" id="EYC05337.1"/>
    </source>
</evidence>
<gene>
    <name evidence="1" type="primary">Acey_s0082.g1527</name>
    <name evidence="1" type="ORF">Y032_0082g1527</name>
</gene>
<dbReference type="Proteomes" id="UP000024635">
    <property type="component" value="Unassembled WGS sequence"/>
</dbReference>
<accession>A0A016TRQ9</accession>
<reference evidence="2" key="1">
    <citation type="journal article" date="2015" name="Nat. Genet.">
        <title>The genome and transcriptome of the zoonotic hookworm Ancylostoma ceylanicum identify infection-specific gene families.</title>
        <authorList>
            <person name="Schwarz E.M."/>
            <person name="Hu Y."/>
            <person name="Antoshechkin I."/>
            <person name="Miller M.M."/>
            <person name="Sternberg P.W."/>
            <person name="Aroian R.V."/>
        </authorList>
    </citation>
    <scope>NUCLEOTIDE SEQUENCE</scope>
    <source>
        <strain evidence="2">HY135</strain>
    </source>
</reference>
<proteinExistence type="predicted"/>
<comment type="caution">
    <text evidence="1">The sequence shown here is derived from an EMBL/GenBank/DDBJ whole genome shotgun (WGS) entry which is preliminary data.</text>
</comment>